<evidence type="ECO:0000256" key="4">
    <source>
        <dbReference type="ARBA" id="ARBA00022722"/>
    </source>
</evidence>
<keyword evidence="4" id="KW-0540">Nuclease</keyword>
<dbReference type="CDD" id="cd01647">
    <property type="entry name" value="RT_LTR"/>
    <property type="match status" value="1"/>
</dbReference>
<sequence>MAENSRMKELSDEVKKNTADMKKLYDETQIQFEHFATVSDNRFKTMEDRHSSTDENLDRMNESLSMLLRKTSQNSSHGATNSYKAPFQVRNVKLDFPRFDGKNVMEWIFRAEQFFDYYDTPDKDRLTITAVHLDQDVVPWFQMIQRTNPFNSWVEFTRALELDFGPSIYDCPRASLFKLNQSGTVSDYYIQFTALANMVYGLSIDALVDCFISGINPEIRRDVMIHTPITIVKDVSLAKVYEEKIAHFLKLPIEPAPCFKVLVDNGQIMTAEGVVTKLPVVIQEHEMLIPVYLLPIAGDDLILGTTWLATLGPHMADYSTLTLKLFHQGKFITLQGDPNIGPGQAQLHQLRRMQKTNSIDEVFTVERVQTATINDIWEEIPADMAPEIAIILYTYRGIFKAPDGLPPQRLQNHAIILKEGSQPVKVKPYRYPHSQKEQIEKMVKDMLGQGIIQTNNNPFSSSIVLVKKKDGSWRFCTDYRALNTITVRDSFPMPTVDELLDELFGAKYFSKLDLRSEYHQILIQPEDRHKTAFRTHHGHYEWLVMPFGLTNAPATFQCLMNQIFQHALRKYVLVFFDDILVYSTNWKDHLTHLEAVLQILEQNTLYVKLSKCAFGVEEIDYLGHVVSGKGVTMEATKVEAVIKWPIPTNLKQLRGFLGLTGYYRRFIKSYAKIAAPLTDLLRKDAFCWNDTTQKAFEELQRAVTSAPVLALPNFQNTFILETDASGLGVGAVLQQNGHPIAFFSKKLAPRNKIKSAYFREMLAIAKVISKFRHYLLGSKFIIRTDQKILRSLMDQSLQTPEQQEWLHKFLGYDFVIEYKPGKENIAADSLSRMFMMSWSEPKTKFMQQLLEKVNNNHKLQELIAQCKNQPQLKPHYTTKGGLLYWKGGHARNSRTMARFTHQFFWHNMKKEIEELCKIVLFVNKQSLLIIYQPGCFSLCPFHLRLTKFAHVIPLRSDYNSKTVAEAFMNNIVKLHGLPKSIVSDRDKVFTSKFWRRLFELQGTTLAMSSAYHPQSDGQSEILNKCLEMFLRCFTFENPNAWYKTLTWAEYWYNTTHHTSIVMTPFKALYGRDPPTLLRYQPQLNDPVNLQEQLGERDITLQQLKSTLERAQLYMKNQADKKRRDVELQVGDWVLVWLQPYRQQSAALRKNQKLGMRTTEQYMPLPLTMTEMGPMVMPDKVIAARLIQQGQMKIPQVLIQWTNMSAAEATWEELEDMKVNYPSLNLEDKVVLNGDGIVIRQNRGNAESAIEEPSGGQEREVVVQDPEIGGLRRGNKIRKANTQMKDFVSP</sequence>
<dbReference type="SUPFAM" id="SSF56672">
    <property type="entry name" value="DNA/RNA polymerases"/>
    <property type="match status" value="1"/>
</dbReference>
<dbReference type="GO" id="GO:0015074">
    <property type="term" value="P:DNA integration"/>
    <property type="evidence" value="ECO:0007669"/>
    <property type="project" value="InterPro"/>
</dbReference>
<dbReference type="InterPro" id="IPR016197">
    <property type="entry name" value="Chromo-like_dom_sf"/>
</dbReference>
<proteinExistence type="predicted"/>
<dbReference type="Proteomes" id="UP000242715">
    <property type="component" value="Unassembled WGS sequence"/>
</dbReference>
<evidence type="ECO:0000259" key="9">
    <source>
        <dbReference type="PROSITE" id="PS50878"/>
    </source>
</evidence>
<dbReference type="GO" id="GO:0008233">
    <property type="term" value="F:peptidase activity"/>
    <property type="evidence" value="ECO:0007669"/>
    <property type="project" value="UniProtKB-KW"/>
</dbReference>
<protein>
    <recommendedName>
        <fullName evidence="13">Integrase catalytic domain-containing protein</fullName>
    </recommendedName>
</protein>
<dbReference type="Gene3D" id="3.10.10.10">
    <property type="entry name" value="HIV Type 1 Reverse Transcriptase, subunit A, domain 1"/>
    <property type="match status" value="1"/>
</dbReference>
<feature type="domain" description="Reverse transcriptase" evidence="9">
    <location>
        <begin position="447"/>
        <end position="626"/>
    </location>
</feature>
<evidence type="ECO:0000256" key="8">
    <source>
        <dbReference type="ARBA" id="ARBA00023268"/>
    </source>
</evidence>
<dbReference type="Pfam" id="PF00078">
    <property type="entry name" value="RVT_1"/>
    <property type="match status" value="1"/>
</dbReference>
<evidence type="ECO:0000256" key="7">
    <source>
        <dbReference type="ARBA" id="ARBA00022918"/>
    </source>
</evidence>
<keyword evidence="2" id="KW-0808">Transferase</keyword>
<dbReference type="InterPro" id="IPR036397">
    <property type="entry name" value="RNaseH_sf"/>
</dbReference>
<dbReference type="GO" id="GO:0004519">
    <property type="term" value="F:endonuclease activity"/>
    <property type="evidence" value="ECO:0007669"/>
    <property type="project" value="UniProtKB-KW"/>
</dbReference>
<evidence type="ECO:0000313" key="12">
    <source>
        <dbReference type="Proteomes" id="UP000242715"/>
    </source>
</evidence>
<dbReference type="InterPro" id="IPR041577">
    <property type="entry name" value="RT_RNaseH_2"/>
</dbReference>
<dbReference type="PROSITE" id="PS50994">
    <property type="entry name" value="INTEGRASE"/>
    <property type="match status" value="1"/>
</dbReference>
<dbReference type="InterPro" id="IPR043502">
    <property type="entry name" value="DNA/RNA_pol_sf"/>
</dbReference>
<dbReference type="InterPro" id="IPR001584">
    <property type="entry name" value="Integrase_cat-core"/>
</dbReference>
<evidence type="ECO:0000256" key="2">
    <source>
        <dbReference type="ARBA" id="ARBA00022679"/>
    </source>
</evidence>
<evidence type="ECO:0000259" key="10">
    <source>
        <dbReference type="PROSITE" id="PS50994"/>
    </source>
</evidence>
<dbReference type="InterPro" id="IPR012337">
    <property type="entry name" value="RNaseH-like_sf"/>
</dbReference>
<dbReference type="CDD" id="cd00303">
    <property type="entry name" value="retropepsin_like"/>
    <property type="match status" value="1"/>
</dbReference>
<keyword evidence="1" id="KW-0645">Protease</keyword>
<dbReference type="PANTHER" id="PTHR37984">
    <property type="entry name" value="PROTEIN CBG26694"/>
    <property type="match status" value="1"/>
</dbReference>
<dbReference type="PANTHER" id="PTHR37984:SF5">
    <property type="entry name" value="PROTEIN NYNRIN-LIKE"/>
    <property type="match status" value="1"/>
</dbReference>
<dbReference type="SUPFAM" id="SSF54160">
    <property type="entry name" value="Chromo domain-like"/>
    <property type="match status" value="1"/>
</dbReference>
<evidence type="ECO:0000256" key="1">
    <source>
        <dbReference type="ARBA" id="ARBA00022670"/>
    </source>
</evidence>
<dbReference type="InterPro" id="IPR000477">
    <property type="entry name" value="RT_dom"/>
</dbReference>
<dbReference type="Pfam" id="PF17919">
    <property type="entry name" value="RT_RNaseH_2"/>
    <property type="match status" value="1"/>
</dbReference>
<reference evidence="12" key="1">
    <citation type="journal article" date="2017" name="Front. Plant Sci.">
        <title>Climate Clever Clovers: New Paradigm to Reduce the Environmental Footprint of Ruminants by Breeding Low Methanogenic Forages Utilizing Haplotype Variation.</title>
        <authorList>
            <person name="Kaur P."/>
            <person name="Appels R."/>
            <person name="Bayer P.E."/>
            <person name="Keeble-Gagnere G."/>
            <person name="Wang J."/>
            <person name="Hirakawa H."/>
            <person name="Shirasawa K."/>
            <person name="Vercoe P."/>
            <person name="Stefanova K."/>
            <person name="Durmic Z."/>
            <person name="Nichols P."/>
            <person name="Revell C."/>
            <person name="Isobe S.N."/>
            <person name="Edwards D."/>
            <person name="Erskine W."/>
        </authorList>
    </citation>
    <scope>NUCLEOTIDE SEQUENCE [LARGE SCALE GENOMIC DNA]</scope>
    <source>
        <strain evidence="12">cv. Daliak</strain>
    </source>
</reference>
<dbReference type="GO" id="GO:0003676">
    <property type="term" value="F:nucleic acid binding"/>
    <property type="evidence" value="ECO:0007669"/>
    <property type="project" value="InterPro"/>
</dbReference>
<organism evidence="11 12">
    <name type="scientific">Trifolium subterraneum</name>
    <name type="common">Subterranean clover</name>
    <dbReference type="NCBI Taxonomy" id="3900"/>
    <lineage>
        <taxon>Eukaryota</taxon>
        <taxon>Viridiplantae</taxon>
        <taxon>Streptophyta</taxon>
        <taxon>Embryophyta</taxon>
        <taxon>Tracheophyta</taxon>
        <taxon>Spermatophyta</taxon>
        <taxon>Magnoliopsida</taxon>
        <taxon>eudicotyledons</taxon>
        <taxon>Gunneridae</taxon>
        <taxon>Pentapetalae</taxon>
        <taxon>rosids</taxon>
        <taxon>fabids</taxon>
        <taxon>Fabales</taxon>
        <taxon>Fabaceae</taxon>
        <taxon>Papilionoideae</taxon>
        <taxon>50 kb inversion clade</taxon>
        <taxon>NPAAA clade</taxon>
        <taxon>Hologalegina</taxon>
        <taxon>IRL clade</taxon>
        <taxon>Trifolieae</taxon>
        <taxon>Trifolium</taxon>
    </lineage>
</organism>
<dbReference type="SUPFAM" id="SSF53098">
    <property type="entry name" value="Ribonuclease H-like"/>
    <property type="match status" value="1"/>
</dbReference>
<feature type="domain" description="Integrase catalytic" evidence="10">
    <location>
        <begin position="945"/>
        <end position="1072"/>
    </location>
</feature>
<keyword evidence="3" id="KW-0548">Nucleotidyltransferase</keyword>
<evidence type="ECO:0000256" key="6">
    <source>
        <dbReference type="ARBA" id="ARBA00022801"/>
    </source>
</evidence>
<evidence type="ECO:0000256" key="5">
    <source>
        <dbReference type="ARBA" id="ARBA00022759"/>
    </source>
</evidence>
<evidence type="ECO:0000313" key="11">
    <source>
        <dbReference type="EMBL" id="GAU45812.1"/>
    </source>
</evidence>
<keyword evidence="12" id="KW-1185">Reference proteome</keyword>
<name>A0A2Z6P9Y5_TRISU</name>
<dbReference type="CDD" id="cd09274">
    <property type="entry name" value="RNase_HI_RT_Ty3"/>
    <property type="match status" value="1"/>
</dbReference>
<keyword evidence="5" id="KW-0255">Endonuclease</keyword>
<dbReference type="PROSITE" id="PS50878">
    <property type="entry name" value="RT_POL"/>
    <property type="match status" value="1"/>
</dbReference>
<evidence type="ECO:0000256" key="3">
    <source>
        <dbReference type="ARBA" id="ARBA00022695"/>
    </source>
</evidence>
<keyword evidence="8" id="KW-0511">Multifunctional enzyme</keyword>
<evidence type="ECO:0008006" key="13">
    <source>
        <dbReference type="Google" id="ProtNLM"/>
    </source>
</evidence>
<dbReference type="Gene3D" id="3.30.70.270">
    <property type="match status" value="2"/>
</dbReference>
<dbReference type="InterPro" id="IPR043128">
    <property type="entry name" value="Rev_trsase/Diguanyl_cyclase"/>
</dbReference>
<dbReference type="EMBL" id="DF974151">
    <property type="protein sequence ID" value="GAU45812.1"/>
    <property type="molecule type" value="Genomic_DNA"/>
</dbReference>
<keyword evidence="6" id="KW-0378">Hydrolase</keyword>
<dbReference type="FunFam" id="3.30.70.270:FF:000020">
    <property type="entry name" value="Transposon Tf2-6 polyprotein-like Protein"/>
    <property type="match status" value="1"/>
</dbReference>
<dbReference type="OrthoDB" id="2013610at2759"/>
<dbReference type="FunFam" id="3.10.10.10:FF:000007">
    <property type="entry name" value="Retrovirus-related Pol polyprotein from transposon 17.6-like Protein"/>
    <property type="match status" value="1"/>
</dbReference>
<keyword evidence="7" id="KW-0695">RNA-directed DNA polymerase</keyword>
<dbReference type="GO" id="GO:0003964">
    <property type="term" value="F:RNA-directed DNA polymerase activity"/>
    <property type="evidence" value="ECO:0007669"/>
    <property type="project" value="UniProtKB-KW"/>
</dbReference>
<accession>A0A2Z6P9Y5</accession>
<dbReference type="GO" id="GO:0006508">
    <property type="term" value="P:proteolysis"/>
    <property type="evidence" value="ECO:0007669"/>
    <property type="project" value="UniProtKB-KW"/>
</dbReference>
<dbReference type="InterPro" id="IPR050951">
    <property type="entry name" value="Retrovirus_Pol_polyprotein"/>
</dbReference>
<dbReference type="Gene3D" id="3.30.420.10">
    <property type="entry name" value="Ribonuclease H-like superfamily/Ribonuclease H"/>
    <property type="match status" value="1"/>
</dbReference>
<gene>
    <name evidence="11" type="ORF">TSUD_115000</name>
</gene>
<dbReference type="Gene3D" id="3.10.20.370">
    <property type="match status" value="1"/>
</dbReference>